<dbReference type="AlphaFoldDB" id="A0A392PAP2"/>
<sequence length="197" mass="21789">LKCTLTSHEPLTNALLASISKIKYNPPNQSPAAVRVMPSTSSSSKMDITVVQSKSQKKIVITEDTGDFVDFIFSFLTLPLGSIVKFLGADSFAGCVGWREYKSVENLDPTSVLLNPGIVPQYGCPNQPLNIPHVELLTYYYGLNFEINGEVISEMQEFFFHGTPLIALDPRLLNRSKEGVVGFLKRTRLYGLGDDLK</sequence>
<protein>
    <submittedName>
        <fullName evidence="1">DUF674 family protein</fullName>
    </submittedName>
</protein>
<gene>
    <name evidence="1" type="ORF">A2U01_0029422</name>
</gene>
<dbReference type="Pfam" id="PF05056">
    <property type="entry name" value="DUF674"/>
    <property type="match status" value="1"/>
</dbReference>
<comment type="caution">
    <text evidence="1">The sequence shown here is derived from an EMBL/GenBank/DDBJ whole genome shotgun (WGS) entry which is preliminary data.</text>
</comment>
<dbReference type="Proteomes" id="UP000265520">
    <property type="component" value="Unassembled WGS sequence"/>
</dbReference>
<feature type="non-terminal residue" evidence="1">
    <location>
        <position position="1"/>
    </location>
</feature>
<keyword evidence="2" id="KW-1185">Reference proteome</keyword>
<proteinExistence type="predicted"/>
<evidence type="ECO:0000313" key="2">
    <source>
        <dbReference type="Proteomes" id="UP000265520"/>
    </source>
</evidence>
<reference evidence="1 2" key="1">
    <citation type="journal article" date="2018" name="Front. Plant Sci.">
        <title>Red Clover (Trifolium pratense) and Zigzag Clover (T. medium) - A Picture of Genomic Similarities and Differences.</title>
        <authorList>
            <person name="Dluhosova J."/>
            <person name="Istvanek J."/>
            <person name="Nedelnik J."/>
            <person name="Repkova J."/>
        </authorList>
    </citation>
    <scope>NUCLEOTIDE SEQUENCE [LARGE SCALE GENOMIC DNA]</scope>
    <source>
        <strain evidence="2">cv. 10/8</strain>
        <tissue evidence="1">Leaf</tissue>
    </source>
</reference>
<organism evidence="1 2">
    <name type="scientific">Trifolium medium</name>
    <dbReference type="NCBI Taxonomy" id="97028"/>
    <lineage>
        <taxon>Eukaryota</taxon>
        <taxon>Viridiplantae</taxon>
        <taxon>Streptophyta</taxon>
        <taxon>Embryophyta</taxon>
        <taxon>Tracheophyta</taxon>
        <taxon>Spermatophyta</taxon>
        <taxon>Magnoliopsida</taxon>
        <taxon>eudicotyledons</taxon>
        <taxon>Gunneridae</taxon>
        <taxon>Pentapetalae</taxon>
        <taxon>rosids</taxon>
        <taxon>fabids</taxon>
        <taxon>Fabales</taxon>
        <taxon>Fabaceae</taxon>
        <taxon>Papilionoideae</taxon>
        <taxon>50 kb inversion clade</taxon>
        <taxon>NPAAA clade</taxon>
        <taxon>Hologalegina</taxon>
        <taxon>IRL clade</taxon>
        <taxon>Trifolieae</taxon>
        <taxon>Trifolium</taxon>
    </lineage>
</organism>
<accession>A0A392PAP2</accession>
<evidence type="ECO:0000313" key="1">
    <source>
        <dbReference type="EMBL" id="MCI08346.1"/>
    </source>
</evidence>
<dbReference type="PANTHER" id="PTHR33103">
    <property type="entry name" value="OS01G0153900 PROTEIN"/>
    <property type="match status" value="1"/>
</dbReference>
<dbReference type="EMBL" id="LXQA010068721">
    <property type="protein sequence ID" value="MCI08346.1"/>
    <property type="molecule type" value="Genomic_DNA"/>
</dbReference>
<name>A0A392PAP2_9FABA</name>
<dbReference type="InterPro" id="IPR007750">
    <property type="entry name" value="DUF674"/>
</dbReference>